<dbReference type="Pfam" id="PF14363">
    <property type="entry name" value="AAA_assoc"/>
    <property type="match status" value="1"/>
</dbReference>
<dbReference type="SUPFAM" id="SSF52540">
    <property type="entry name" value="P-loop containing nucleoside triphosphate hydrolases"/>
    <property type="match status" value="1"/>
</dbReference>
<accession>A0A835FDU9</accession>
<feature type="region of interest" description="Disordered" evidence="1">
    <location>
        <begin position="354"/>
        <end position="417"/>
    </location>
</feature>
<dbReference type="InterPro" id="IPR025753">
    <property type="entry name" value="AAA_N_dom"/>
</dbReference>
<feature type="compositionally biased region" description="Low complexity" evidence="1">
    <location>
        <begin position="402"/>
        <end position="417"/>
    </location>
</feature>
<dbReference type="OrthoDB" id="10251412at2759"/>
<evidence type="ECO:0000313" key="3">
    <source>
        <dbReference type="EMBL" id="KAF8741086.1"/>
    </source>
</evidence>
<dbReference type="PANTHER" id="PTHR23070">
    <property type="entry name" value="BCS1 AAA-TYPE ATPASE"/>
    <property type="match status" value="1"/>
</dbReference>
<dbReference type="InterPro" id="IPR027417">
    <property type="entry name" value="P-loop_NTPase"/>
</dbReference>
<sequence length="417" mass="46560">MDTWLSFGNLTSFTTAWFVLGPLLATACMAAALLELVDTDVTLDIVRRDWEDSIKTSDKYSEVKAYLAASCSRAARALRAENAVQGDNKLVLTMRLGQGVSDEFAGVTLWWTSTQKREEGERLLRRCYRLTFHHRHRDLVENEYLPHVLKSGREALFANRCRRLYSNNIITENSYWDRVWDFVYLKHPTTFDKLAMDPAKKEEIMDDLDEFRKAMEAWVPSLRPAGTGNGKSSMIAAMANYLNYDIYDVEITVLLAEITEKSIIVIEDIDCSLDLTGERRRARRRGQRSPSPDYAGDDHEKPSKVTLSGLLNFIDGLWSASGSERAHRERCSGEAVDKHIAGGGCRWRGCQIGRPQEKKQEKAEVTPEADAKAATVAAAPAPEMKQEMAEVTSEADSEVTNAGAPAAAAESAGQEKI</sequence>
<evidence type="ECO:0000259" key="2">
    <source>
        <dbReference type="Pfam" id="PF14363"/>
    </source>
</evidence>
<protein>
    <recommendedName>
        <fullName evidence="2">AAA-type ATPase N-terminal domain-containing protein</fullName>
    </recommendedName>
</protein>
<dbReference type="Gene3D" id="3.40.50.300">
    <property type="entry name" value="P-loop containing nucleotide triphosphate hydrolases"/>
    <property type="match status" value="1"/>
</dbReference>
<proteinExistence type="predicted"/>
<dbReference type="AlphaFoldDB" id="A0A835FDU9"/>
<feature type="region of interest" description="Disordered" evidence="1">
    <location>
        <begin position="279"/>
        <end position="302"/>
    </location>
</feature>
<feature type="compositionally biased region" description="Basic and acidic residues" evidence="1">
    <location>
        <begin position="355"/>
        <end position="371"/>
    </location>
</feature>
<name>A0A835FDU9_9POAL</name>
<dbReference type="InterPro" id="IPR050747">
    <property type="entry name" value="Mitochondrial_chaperone_BCS1"/>
</dbReference>
<evidence type="ECO:0000313" key="4">
    <source>
        <dbReference type="Proteomes" id="UP000636709"/>
    </source>
</evidence>
<dbReference type="Proteomes" id="UP000636709">
    <property type="component" value="Unassembled WGS sequence"/>
</dbReference>
<reference evidence="3" key="1">
    <citation type="submission" date="2020-07" db="EMBL/GenBank/DDBJ databases">
        <title>Genome sequence and genetic diversity analysis of an under-domesticated orphan crop, white fonio (Digitaria exilis).</title>
        <authorList>
            <person name="Bennetzen J.L."/>
            <person name="Chen S."/>
            <person name="Ma X."/>
            <person name="Wang X."/>
            <person name="Yssel A.E.J."/>
            <person name="Chaluvadi S.R."/>
            <person name="Johnson M."/>
            <person name="Gangashetty P."/>
            <person name="Hamidou F."/>
            <person name="Sanogo M.D."/>
            <person name="Zwaenepoel A."/>
            <person name="Wallace J."/>
            <person name="Van De Peer Y."/>
            <person name="Van Deynze A."/>
        </authorList>
    </citation>
    <scope>NUCLEOTIDE SEQUENCE</scope>
    <source>
        <tissue evidence="3">Leaves</tissue>
    </source>
</reference>
<comment type="caution">
    <text evidence="3">The sequence shown here is derived from an EMBL/GenBank/DDBJ whole genome shotgun (WGS) entry which is preliminary data.</text>
</comment>
<feature type="domain" description="AAA-type ATPase N-terminal" evidence="2">
    <location>
        <begin position="33"/>
        <end position="114"/>
    </location>
</feature>
<keyword evidence="4" id="KW-1185">Reference proteome</keyword>
<dbReference type="EMBL" id="JACEFO010001298">
    <property type="protein sequence ID" value="KAF8741086.1"/>
    <property type="molecule type" value="Genomic_DNA"/>
</dbReference>
<gene>
    <name evidence="3" type="ORF">HU200_013657</name>
</gene>
<evidence type="ECO:0000256" key="1">
    <source>
        <dbReference type="SAM" id="MobiDB-lite"/>
    </source>
</evidence>
<organism evidence="3 4">
    <name type="scientific">Digitaria exilis</name>
    <dbReference type="NCBI Taxonomy" id="1010633"/>
    <lineage>
        <taxon>Eukaryota</taxon>
        <taxon>Viridiplantae</taxon>
        <taxon>Streptophyta</taxon>
        <taxon>Embryophyta</taxon>
        <taxon>Tracheophyta</taxon>
        <taxon>Spermatophyta</taxon>
        <taxon>Magnoliopsida</taxon>
        <taxon>Liliopsida</taxon>
        <taxon>Poales</taxon>
        <taxon>Poaceae</taxon>
        <taxon>PACMAD clade</taxon>
        <taxon>Panicoideae</taxon>
        <taxon>Panicodae</taxon>
        <taxon>Paniceae</taxon>
        <taxon>Anthephorinae</taxon>
        <taxon>Digitaria</taxon>
    </lineage>
</organism>
<feature type="compositionally biased region" description="Low complexity" evidence="1">
    <location>
        <begin position="372"/>
        <end position="382"/>
    </location>
</feature>